<feature type="region of interest" description="Disordered" evidence="1">
    <location>
        <begin position="1"/>
        <end position="22"/>
    </location>
</feature>
<evidence type="ECO:0000313" key="3">
    <source>
        <dbReference type="Proteomes" id="UP001211689"/>
    </source>
</evidence>
<comment type="caution">
    <text evidence="2">The sequence shown here is derived from an EMBL/GenBank/DDBJ whole genome shotgun (WGS) entry which is preliminary data.</text>
</comment>
<name>A0ABT4Y413_METRE</name>
<dbReference type="SUPFAM" id="SSF160059">
    <property type="entry name" value="PriA/YqbF domain"/>
    <property type="match status" value="1"/>
</dbReference>
<accession>A0ABT4Y413</accession>
<feature type="region of interest" description="Disordered" evidence="1">
    <location>
        <begin position="93"/>
        <end position="128"/>
    </location>
</feature>
<gene>
    <name evidence="2" type="ORF">NNO07_10985</name>
</gene>
<protein>
    <recommendedName>
        <fullName evidence="4">Mu-like prophage FluMu N-terminal domain-containing protein</fullName>
    </recommendedName>
</protein>
<dbReference type="Proteomes" id="UP001211689">
    <property type="component" value="Unassembled WGS sequence"/>
</dbReference>
<proteinExistence type="predicted"/>
<dbReference type="Gene3D" id="3.40.5.80">
    <property type="match status" value="1"/>
</dbReference>
<evidence type="ECO:0000256" key="1">
    <source>
        <dbReference type="SAM" id="MobiDB-lite"/>
    </source>
</evidence>
<evidence type="ECO:0008006" key="4">
    <source>
        <dbReference type="Google" id="ProtNLM"/>
    </source>
</evidence>
<dbReference type="RefSeq" id="WP_271470776.1">
    <property type="nucleotide sequence ID" value="NZ_JANEWF010000009.1"/>
</dbReference>
<keyword evidence="3" id="KW-1185">Reference proteome</keyword>
<dbReference type="EMBL" id="JANEWF010000009">
    <property type="protein sequence ID" value="MDA8483597.1"/>
    <property type="molecule type" value="Genomic_DNA"/>
</dbReference>
<evidence type="ECO:0000313" key="2">
    <source>
        <dbReference type="EMBL" id="MDA8483597.1"/>
    </source>
</evidence>
<feature type="compositionally biased region" description="Gly residues" evidence="1">
    <location>
        <begin position="117"/>
        <end position="128"/>
    </location>
</feature>
<sequence>MAKAPVTKPAVTKTAHNSKAAAKASAAKTLPGIFVRSFPLTFRRAGFEFTQEGYGLLLQDLSKAQQEAIRSEPMLSVQDTEFPASAADDALMAEQLAEGGANETANPTGPADPNAAGTGGEQSGAGNA</sequence>
<organism evidence="2 3">
    <name type="scientific">Metapseudomonas resinovorans</name>
    <name type="common">Pseudomonas resinovorans</name>
    <dbReference type="NCBI Taxonomy" id="53412"/>
    <lineage>
        <taxon>Bacteria</taxon>
        <taxon>Pseudomonadati</taxon>
        <taxon>Pseudomonadota</taxon>
        <taxon>Gammaproteobacteria</taxon>
        <taxon>Pseudomonadales</taxon>
        <taxon>Pseudomonadaceae</taxon>
        <taxon>Metapseudomonas</taxon>
    </lineage>
</organism>
<reference evidence="2 3" key="1">
    <citation type="submission" date="2022-07" db="EMBL/GenBank/DDBJ databases">
        <title>Genome Analysis of Selected Gammaproteobacteria from Nigerian Food snails.</title>
        <authorList>
            <person name="Okafor A.C."/>
        </authorList>
    </citation>
    <scope>NUCLEOTIDE SEQUENCE [LARGE SCALE GENOMIC DNA]</scope>
    <source>
        <strain evidence="2 3">Awg 2</strain>
    </source>
</reference>